<dbReference type="EMBL" id="GBXM01008912">
    <property type="protein sequence ID" value="JAH99665.1"/>
    <property type="molecule type" value="Transcribed_RNA"/>
</dbReference>
<evidence type="ECO:0000313" key="1">
    <source>
        <dbReference type="EMBL" id="JAH99665.1"/>
    </source>
</evidence>
<reference evidence="1" key="2">
    <citation type="journal article" date="2015" name="Fish Shellfish Immunol.">
        <title>Early steps in the European eel (Anguilla anguilla)-Vibrio vulnificus interaction in the gills: Role of the RtxA13 toxin.</title>
        <authorList>
            <person name="Callol A."/>
            <person name="Pajuelo D."/>
            <person name="Ebbesson L."/>
            <person name="Teles M."/>
            <person name="MacKenzie S."/>
            <person name="Amaro C."/>
        </authorList>
    </citation>
    <scope>NUCLEOTIDE SEQUENCE</scope>
</reference>
<dbReference type="AlphaFoldDB" id="A0A0E9XCU2"/>
<reference evidence="1" key="1">
    <citation type="submission" date="2014-11" db="EMBL/GenBank/DDBJ databases">
        <authorList>
            <person name="Amaro Gonzalez C."/>
        </authorList>
    </citation>
    <scope>NUCLEOTIDE SEQUENCE</scope>
</reference>
<organism evidence="1">
    <name type="scientific">Anguilla anguilla</name>
    <name type="common">European freshwater eel</name>
    <name type="synonym">Muraena anguilla</name>
    <dbReference type="NCBI Taxonomy" id="7936"/>
    <lineage>
        <taxon>Eukaryota</taxon>
        <taxon>Metazoa</taxon>
        <taxon>Chordata</taxon>
        <taxon>Craniata</taxon>
        <taxon>Vertebrata</taxon>
        <taxon>Euteleostomi</taxon>
        <taxon>Actinopterygii</taxon>
        <taxon>Neopterygii</taxon>
        <taxon>Teleostei</taxon>
        <taxon>Anguilliformes</taxon>
        <taxon>Anguillidae</taxon>
        <taxon>Anguilla</taxon>
    </lineage>
</organism>
<protein>
    <submittedName>
        <fullName evidence="1">Uncharacterized protein</fullName>
    </submittedName>
</protein>
<name>A0A0E9XCU2_ANGAN</name>
<accession>A0A0E9XCU2</accession>
<proteinExistence type="predicted"/>
<sequence>MQIYALSIKLLTTCLSHQLSHHFKQWMSALKCHMSYASVSCQFVCVPSNIILF</sequence>